<evidence type="ECO:0000256" key="1">
    <source>
        <dbReference type="SAM" id="Phobius"/>
    </source>
</evidence>
<keyword evidence="1" id="KW-0472">Membrane</keyword>
<reference evidence="2" key="1">
    <citation type="submission" date="2021-11" db="EMBL/GenBank/DDBJ databases">
        <title>Description of a new species Pelosinus isolated from the bottom sediments of Lake Baikal.</title>
        <authorList>
            <person name="Zakharyuk A."/>
        </authorList>
    </citation>
    <scope>NUCLEOTIDE SEQUENCE</scope>
    <source>
        <strain evidence="2">Bkl1</strain>
    </source>
</reference>
<comment type="caution">
    <text evidence="2">The sequence shown here is derived from an EMBL/GenBank/DDBJ whole genome shotgun (WGS) entry which is preliminary data.</text>
</comment>
<protein>
    <submittedName>
        <fullName evidence="2">Permease</fullName>
    </submittedName>
</protein>
<accession>A0ABS8HXD6</accession>
<evidence type="ECO:0000313" key="2">
    <source>
        <dbReference type="EMBL" id="MCC5466644.1"/>
    </source>
</evidence>
<name>A0ABS8HXD6_9FIRM</name>
<feature type="transmembrane region" description="Helical" evidence="1">
    <location>
        <begin position="72"/>
        <end position="93"/>
    </location>
</feature>
<keyword evidence="1" id="KW-0812">Transmembrane</keyword>
<proteinExistence type="predicted"/>
<dbReference type="EMBL" id="JAJHJB010000021">
    <property type="protein sequence ID" value="MCC5466644.1"/>
    <property type="molecule type" value="Genomic_DNA"/>
</dbReference>
<dbReference type="RefSeq" id="WP_229535771.1">
    <property type="nucleotide sequence ID" value="NZ_JAJHJB010000021.1"/>
</dbReference>
<feature type="transmembrane region" description="Helical" evidence="1">
    <location>
        <begin position="105"/>
        <end position="124"/>
    </location>
</feature>
<feature type="transmembrane region" description="Helical" evidence="1">
    <location>
        <begin position="6"/>
        <end position="21"/>
    </location>
</feature>
<keyword evidence="1" id="KW-1133">Transmembrane helix</keyword>
<organism evidence="2 3">
    <name type="scientific">Pelosinus baikalensis</name>
    <dbReference type="NCBI Taxonomy" id="2892015"/>
    <lineage>
        <taxon>Bacteria</taxon>
        <taxon>Bacillati</taxon>
        <taxon>Bacillota</taxon>
        <taxon>Negativicutes</taxon>
        <taxon>Selenomonadales</taxon>
        <taxon>Sporomusaceae</taxon>
        <taxon>Pelosinus</taxon>
    </lineage>
</organism>
<feature type="transmembrane region" description="Helical" evidence="1">
    <location>
        <begin position="136"/>
        <end position="157"/>
    </location>
</feature>
<evidence type="ECO:0000313" key="3">
    <source>
        <dbReference type="Proteomes" id="UP001165492"/>
    </source>
</evidence>
<dbReference type="Proteomes" id="UP001165492">
    <property type="component" value="Unassembled WGS sequence"/>
</dbReference>
<sequence length="158" mass="16733">MVSSVLYSVAGILLLVSFIKDKNKTKKSIKVAWMSFEKLVPIVLAMMLFIGITLAVLNQSVITTLIGSESGVLGAIIALIIGSIVSLPSFVAFPLGGTLLKAGAGYMQVAALVSTIMAVGIVSFPAEIKYFNKDIAVKRIVLSFMICIVFTAVIGMVM</sequence>
<gene>
    <name evidence="2" type="ORF">LMF89_14945</name>
</gene>
<keyword evidence="3" id="KW-1185">Reference proteome</keyword>
<feature type="transmembrane region" description="Helical" evidence="1">
    <location>
        <begin position="42"/>
        <end position="66"/>
    </location>
</feature>